<accession>A0A8A4ZI74</accession>
<proteinExistence type="predicted"/>
<dbReference type="CDD" id="cd00085">
    <property type="entry name" value="HNHc"/>
    <property type="match status" value="1"/>
</dbReference>
<dbReference type="Proteomes" id="UP000663937">
    <property type="component" value="Chromosome"/>
</dbReference>
<reference evidence="3" key="1">
    <citation type="submission" date="2021-03" db="EMBL/GenBank/DDBJ databases">
        <title>Pengzhenrongella sicca gen. nov., sp. nov., a new member of suborder Micrococcineae isolated from High-Arctic tundra soil.</title>
        <authorList>
            <person name="Peng F."/>
        </authorList>
    </citation>
    <scope>NUCLEOTIDE SEQUENCE</scope>
    <source>
        <strain evidence="3">LRZ-2</strain>
    </source>
</reference>
<protein>
    <submittedName>
        <fullName evidence="3">DUF222 domain-containing protein</fullName>
    </submittedName>
</protein>
<evidence type="ECO:0000313" key="3">
    <source>
        <dbReference type="EMBL" id="QTE30693.1"/>
    </source>
</evidence>
<gene>
    <name evidence="3" type="ORF">J4E96_06975</name>
</gene>
<feature type="domain" description="DUF222" evidence="2">
    <location>
        <begin position="53"/>
        <end position="369"/>
    </location>
</feature>
<dbReference type="KEGG" id="psic:J4E96_06975"/>
<dbReference type="AlphaFoldDB" id="A0A8A4ZI74"/>
<feature type="region of interest" description="Disordered" evidence="1">
    <location>
        <begin position="428"/>
        <end position="461"/>
    </location>
</feature>
<sequence>MNSFEGLAATAGRELSVADRLARLRAEVDALVAIDPRELGAGAVEFFDQVFEASDRLHAAAASVLPTIDDDGMWACAGARSFASWVAARARVTRVYAHRLTRLGRALTGDLTPTAAAIRAGGPERLGVDHAQILISAAATSDLRRTLLADPDHDGQRFLLTQARTLPADQFRLVARRWAAVVDPDADERGYRTATDREYLDVAATTGGYHLAGYLTTDHGQALLVALDAVTSKPAPGDTRTGPQRRASALTDLARTCLDRGLLRRGAIIRPHLSVLIDYPTLHHLTTHTDAGDKTGQTGTCTCPADGLGPVTPAVFEDGQVVPRAVLDSLLCDAAISRYIFGPDSQLINIGRTERIYPDELRRAIIARDTHCQYPGCTAPPRLCEAHHTKHWGRDHGTTDATTGVLLCWHHHIHVHTHDIDITWKTHPTETSTEKHGKRSRKNAPTGHWEFTDRNGQPLSQ</sequence>
<keyword evidence="4" id="KW-1185">Reference proteome</keyword>
<dbReference type="Pfam" id="PF02720">
    <property type="entry name" value="DUF222"/>
    <property type="match status" value="1"/>
</dbReference>
<dbReference type="InterPro" id="IPR003870">
    <property type="entry name" value="DUF222"/>
</dbReference>
<evidence type="ECO:0000259" key="2">
    <source>
        <dbReference type="Pfam" id="PF02720"/>
    </source>
</evidence>
<dbReference type="EMBL" id="CP071868">
    <property type="protein sequence ID" value="QTE30693.1"/>
    <property type="molecule type" value="Genomic_DNA"/>
</dbReference>
<name>A0A8A4ZI74_9MICO</name>
<evidence type="ECO:0000313" key="4">
    <source>
        <dbReference type="Proteomes" id="UP000663937"/>
    </source>
</evidence>
<organism evidence="3 4">
    <name type="scientific">Pengzhenrongella sicca</name>
    <dbReference type="NCBI Taxonomy" id="2819238"/>
    <lineage>
        <taxon>Bacteria</taxon>
        <taxon>Bacillati</taxon>
        <taxon>Actinomycetota</taxon>
        <taxon>Actinomycetes</taxon>
        <taxon>Micrococcales</taxon>
        <taxon>Pengzhenrongella</taxon>
    </lineage>
</organism>
<evidence type="ECO:0000256" key="1">
    <source>
        <dbReference type="SAM" id="MobiDB-lite"/>
    </source>
</evidence>
<dbReference type="RefSeq" id="WP_227425053.1">
    <property type="nucleotide sequence ID" value="NZ_CP071868.1"/>
</dbReference>
<dbReference type="InterPro" id="IPR003615">
    <property type="entry name" value="HNH_nuc"/>
</dbReference>